<dbReference type="InterPro" id="IPR000160">
    <property type="entry name" value="GGDEF_dom"/>
</dbReference>
<dbReference type="SUPFAM" id="SSF55785">
    <property type="entry name" value="PYP-like sensor domain (PAS domain)"/>
    <property type="match status" value="1"/>
</dbReference>
<dbReference type="InterPro" id="IPR035965">
    <property type="entry name" value="PAS-like_dom_sf"/>
</dbReference>
<dbReference type="Gene3D" id="3.20.20.450">
    <property type="entry name" value="EAL domain"/>
    <property type="match status" value="1"/>
</dbReference>
<proteinExistence type="predicted"/>
<feature type="transmembrane region" description="Helical" evidence="1">
    <location>
        <begin position="46"/>
        <end position="64"/>
    </location>
</feature>
<dbReference type="RefSeq" id="WP_319806716.1">
    <property type="nucleotide sequence ID" value="NZ_CP107052.1"/>
</dbReference>
<evidence type="ECO:0000259" key="4">
    <source>
        <dbReference type="PROSITE" id="PS50887"/>
    </source>
</evidence>
<evidence type="ECO:0000259" key="2">
    <source>
        <dbReference type="PROSITE" id="PS50113"/>
    </source>
</evidence>
<reference evidence="5" key="1">
    <citation type="submission" date="2022-10" db="EMBL/GenBank/DDBJ databases">
        <title>Candidatus Kirkpatrella diaphorinas gen. nov., sp. nov., an uncultured endosymbiont identified in a population of Diaphorina citri from Hawaii.</title>
        <authorList>
            <person name="Henry E.M."/>
            <person name="Carlson C.R."/>
            <person name="Kuo Y.-W."/>
        </authorList>
    </citation>
    <scope>NUCLEOTIDE SEQUENCE</scope>
    <source>
        <strain evidence="5">CADCRV1</strain>
    </source>
</reference>
<dbReference type="Gene3D" id="3.30.450.20">
    <property type="entry name" value="PAS domain"/>
    <property type="match status" value="1"/>
</dbReference>
<dbReference type="Pfam" id="PF00563">
    <property type="entry name" value="EAL"/>
    <property type="match status" value="1"/>
</dbReference>
<dbReference type="PANTHER" id="PTHR44757:SF2">
    <property type="entry name" value="BIOFILM ARCHITECTURE MAINTENANCE PROTEIN MBAA"/>
    <property type="match status" value="1"/>
</dbReference>
<dbReference type="InterPro" id="IPR029787">
    <property type="entry name" value="Nucleotide_cyclase"/>
</dbReference>
<dbReference type="Pfam" id="PF00990">
    <property type="entry name" value="GGDEF"/>
    <property type="match status" value="1"/>
</dbReference>
<feature type="domain" description="EAL" evidence="3">
    <location>
        <begin position="513"/>
        <end position="763"/>
    </location>
</feature>
<dbReference type="CDD" id="cd01948">
    <property type="entry name" value="EAL"/>
    <property type="match status" value="1"/>
</dbReference>
<dbReference type="InterPro" id="IPR000700">
    <property type="entry name" value="PAS-assoc_C"/>
</dbReference>
<keyword evidence="1" id="KW-1133">Transmembrane helix</keyword>
<organism evidence="5 6">
    <name type="scientific">Candidatus Kirkpatrickella diaphorinae</name>
    <dbReference type="NCBI Taxonomy" id="2984322"/>
    <lineage>
        <taxon>Bacteria</taxon>
        <taxon>Pseudomonadati</taxon>
        <taxon>Pseudomonadota</taxon>
        <taxon>Alphaproteobacteria</taxon>
        <taxon>Acetobacterales</taxon>
        <taxon>Acetobacteraceae</taxon>
        <taxon>Candidatus Kirkpatrickella</taxon>
    </lineage>
</organism>
<dbReference type="NCBIfam" id="TIGR00229">
    <property type="entry name" value="sensory_box"/>
    <property type="match status" value="1"/>
</dbReference>
<dbReference type="PROSITE" id="PS50883">
    <property type="entry name" value="EAL"/>
    <property type="match status" value="1"/>
</dbReference>
<protein>
    <submittedName>
        <fullName evidence="5">EAL domain-containing protein</fullName>
    </submittedName>
</protein>
<dbReference type="EMBL" id="CP107052">
    <property type="protein sequence ID" value="UYH51122.1"/>
    <property type="molecule type" value="Genomic_DNA"/>
</dbReference>
<dbReference type="SMART" id="SM00267">
    <property type="entry name" value="GGDEF"/>
    <property type="match status" value="1"/>
</dbReference>
<dbReference type="PROSITE" id="PS50887">
    <property type="entry name" value="GGDEF"/>
    <property type="match status" value="1"/>
</dbReference>
<feature type="transmembrane region" description="Helical" evidence="1">
    <location>
        <begin position="107"/>
        <end position="126"/>
    </location>
</feature>
<keyword evidence="6" id="KW-1185">Reference proteome</keyword>
<dbReference type="PANTHER" id="PTHR44757">
    <property type="entry name" value="DIGUANYLATE CYCLASE DGCP"/>
    <property type="match status" value="1"/>
</dbReference>
<feature type="transmembrane region" description="Helical" evidence="1">
    <location>
        <begin position="184"/>
        <end position="205"/>
    </location>
</feature>
<feature type="transmembrane region" description="Helical" evidence="1">
    <location>
        <begin position="70"/>
        <end position="86"/>
    </location>
</feature>
<evidence type="ECO:0000259" key="3">
    <source>
        <dbReference type="PROSITE" id="PS50883"/>
    </source>
</evidence>
<keyword evidence="1" id="KW-0812">Transmembrane</keyword>
<dbReference type="InterPro" id="IPR035919">
    <property type="entry name" value="EAL_sf"/>
</dbReference>
<dbReference type="SMART" id="SM00052">
    <property type="entry name" value="EAL"/>
    <property type="match status" value="1"/>
</dbReference>
<evidence type="ECO:0000313" key="6">
    <source>
        <dbReference type="Proteomes" id="UP001163831"/>
    </source>
</evidence>
<sequence length="783" mass="89277">MQKRGPIRLFTPRYWRELWRLFALDDIPEHAGEIRREQSGILSNTVFLYTLLGVSSSTLFIFGLDNRPSTLLVIQWVFLIFLYVCLNINKHTWQKDQNDARFISRSLFLFVTLGCTWGTIISRFALEDEFITDGVLLEISMGLVSTPIIGVPLSAAFAFFLPVSSFCILIIFTCLHTVEAVAKFSFVGFICFAASGIIYINKILIERAISRLNLERQNETISVFLREYETNSPDWLWETDRNGRLRNVDVKMKRFFQPRSATIEGCCFADLGFENDDTTRPTIDALIRNNQPFRDHVVLTRQNGQKFYFNITGHPAHDRNGHFLGFRGVSSNITEKKKAESRVHFMANYDDLTKVMNRQAFLKTLHQYCENKTPFTFLLIDVDRFKLVNDQYGHEVGNVMLRMIVKRIKRACHPTDLIGRLGGDEFTLILPSADQEEAIAFSRSLVESFNQEFFIDHIAIRPSVSVGVAFFPRDGETTERLFHHADLALYHAKKHRNSFSLFKPAMEEEYFKKVKLKADLVTAIDNKEFFLEYQPIFDTTTAHIVSAEALIRWRHPEHGVLSAEKFIKTIEDNGLVDEIGAFTLNHACREAVKWPGHLPIAVNVSPSQLRSGNFVSVVATCLNDTGLPPSRLGLEVTETTFLAAEAHTLDQLRDLRKLGVRLILDDFGTGYSSLTYLCDFDVDGIKIDASFMENVTTNQKVTAIVRTIARLAADMNVYVVAEGIEHENQLIWLQLNGIPFAQGFYLSRPRPSEDIRKILTSGTSFQKMRTGHLQKPPPGTTRH</sequence>
<evidence type="ECO:0000256" key="1">
    <source>
        <dbReference type="SAM" id="Phobius"/>
    </source>
</evidence>
<dbReference type="CDD" id="cd01949">
    <property type="entry name" value="GGDEF"/>
    <property type="match status" value="1"/>
</dbReference>
<dbReference type="Proteomes" id="UP001163831">
    <property type="component" value="Chromosome"/>
</dbReference>
<dbReference type="Pfam" id="PF08448">
    <property type="entry name" value="PAS_4"/>
    <property type="match status" value="1"/>
</dbReference>
<dbReference type="Gene3D" id="3.30.70.270">
    <property type="match status" value="1"/>
</dbReference>
<accession>A0ABY6GHY5</accession>
<gene>
    <name evidence="5" type="ORF">N5W20_08540</name>
</gene>
<feature type="domain" description="PAC" evidence="2">
    <location>
        <begin position="293"/>
        <end position="345"/>
    </location>
</feature>
<evidence type="ECO:0000313" key="5">
    <source>
        <dbReference type="EMBL" id="UYH51122.1"/>
    </source>
</evidence>
<dbReference type="InterPro" id="IPR001633">
    <property type="entry name" value="EAL_dom"/>
</dbReference>
<keyword evidence="1" id="KW-0472">Membrane</keyword>
<dbReference type="SUPFAM" id="SSF55073">
    <property type="entry name" value="Nucleotide cyclase"/>
    <property type="match status" value="1"/>
</dbReference>
<feature type="transmembrane region" description="Helical" evidence="1">
    <location>
        <begin position="146"/>
        <end position="172"/>
    </location>
</feature>
<dbReference type="SUPFAM" id="SSF141868">
    <property type="entry name" value="EAL domain-like"/>
    <property type="match status" value="1"/>
</dbReference>
<feature type="domain" description="GGDEF" evidence="4">
    <location>
        <begin position="373"/>
        <end position="504"/>
    </location>
</feature>
<name>A0ABY6GHY5_9PROT</name>
<dbReference type="InterPro" id="IPR000014">
    <property type="entry name" value="PAS"/>
</dbReference>
<dbReference type="InterPro" id="IPR013656">
    <property type="entry name" value="PAS_4"/>
</dbReference>
<dbReference type="InterPro" id="IPR052155">
    <property type="entry name" value="Biofilm_reg_signaling"/>
</dbReference>
<dbReference type="NCBIfam" id="TIGR00254">
    <property type="entry name" value="GGDEF"/>
    <property type="match status" value="1"/>
</dbReference>
<dbReference type="PROSITE" id="PS50113">
    <property type="entry name" value="PAC"/>
    <property type="match status" value="1"/>
</dbReference>
<dbReference type="InterPro" id="IPR043128">
    <property type="entry name" value="Rev_trsase/Diguanyl_cyclase"/>
</dbReference>